<accession>A0A401HRJ0</accession>
<proteinExistence type="predicted"/>
<sequence length="579" mass="69375">MSLFSEGNYEQLDKLKQKANRVLRDGYDIIYEPYEKRVELWNKIKENYEKYKDGECGKFSKDIDNAVRRDFEWALATLAFSFYHNNESFPAIKRYKPKELELVEYILKYNVFELWTVEDLLREISKANRDGTDETLNLLKEYYNNIGKKVDEIIKDYTIKLPIRDYAKTKWNEYKTKMDEAIFRAMKEIDWFSDFITGVDNKIQKLENEIYELRDFIRVEKRRLRDELEREKEIELSKIEEMKEELKRKFEREKEKIRMEIEMEKNRELQERLKKEIECIEKDYMELIEELNEKIKSLESEKTELKEKNEELTNLLKRIRDAKKEGSRFVRTENALSYEEWFIGRLDKKLDEMKNTGVKVENKTFKIISIEEVFDPNNSVELPKNKQIIAVLKEKKLNPFGKRMKVMLRGIFLANRENYKKMGFDVYPISLGKIIEVMENVKDDSFDKIVLLIASPTGFEDEVIKFVNSDDFKMRYLSKKIALALLDVETGNLYYNEVDEYAKAFAPLMSLEFDKEKIERLKKYIDENIFIKKYITLEEAINEVGDERVAKKVFYEYEASGKGKTKYYKGIGFVLLKNN</sequence>
<dbReference type="AlphaFoldDB" id="A0A401HRJ0"/>
<gene>
    <name evidence="2" type="ORF">MHHB_P1116</name>
</gene>
<comment type="caution">
    <text evidence="2">The sequence shown here is derived from an EMBL/GenBank/DDBJ whole genome shotgun (WGS) entry which is preliminary data.</text>
</comment>
<name>A0A401HRJ0_9EURY</name>
<evidence type="ECO:0000313" key="2">
    <source>
        <dbReference type="EMBL" id="GBF36886.1"/>
    </source>
</evidence>
<evidence type="ECO:0000313" key="3">
    <source>
        <dbReference type="Proteomes" id="UP000290527"/>
    </source>
</evidence>
<evidence type="ECO:0000256" key="1">
    <source>
        <dbReference type="SAM" id="Coils"/>
    </source>
</evidence>
<evidence type="ECO:0008006" key="4">
    <source>
        <dbReference type="Google" id="ProtNLM"/>
    </source>
</evidence>
<reference evidence="2 3" key="1">
    <citation type="journal article" date="2019" name="Int. J. Syst. Evol. Microbiol.">
        <title>Methanofervidicoccus abyssi gen. nov., sp. nov., a hydrogenotrophic methanogen, isolated from a hydrothermal vent chimney in the Mid-Cayman Spreading Center, the Caribbean Sea.</title>
        <authorList>
            <person name="Sakai S."/>
            <person name="Takaki Y."/>
            <person name="Miyazaki M."/>
            <person name="Ogawara M."/>
            <person name="Yanagawa K."/>
            <person name="Miyazaki J."/>
            <person name="Takai K."/>
        </authorList>
    </citation>
    <scope>NUCLEOTIDE SEQUENCE [LARGE SCALE GENOMIC DNA]</scope>
    <source>
        <strain evidence="2 3">HHB</strain>
    </source>
</reference>
<dbReference type="OrthoDB" id="44142at2157"/>
<protein>
    <recommendedName>
        <fullName evidence="4">Chromosome segregation ATPase</fullName>
    </recommendedName>
</protein>
<dbReference type="Proteomes" id="UP000290527">
    <property type="component" value="Unassembled WGS sequence"/>
</dbReference>
<dbReference type="RefSeq" id="WP_192893832.1">
    <property type="nucleotide sequence ID" value="NZ_BFAX01000004.1"/>
</dbReference>
<organism evidence="2 3">
    <name type="scientific">Methanofervidicoccus abyssi</name>
    <dbReference type="NCBI Taxonomy" id="2082189"/>
    <lineage>
        <taxon>Archaea</taxon>
        <taxon>Methanobacteriati</taxon>
        <taxon>Methanobacteriota</taxon>
        <taxon>Methanomada group</taxon>
        <taxon>Methanococci</taxon>
        <taxon>Methanococcales</taxon>
        <taxon>Methanofervidicoccus</taxon>
    </lineage>
</organism>
<dbReference type="EMBL" id="BFAX01000004">
    <property type="protein sequence ID" value="GBF36886.1"/>
    <property type="molecule type" value="Genomic_DNA"/>
</dbReference>
<feature type="coiled-coil region" evidence="1">
    <location>
        <begin position="214"/>
        <end position="325"/>
    </location>
</feature>
<keyword evidence="3" id="KW-1185">Reference proteome</keyword>
<keyword evidence="1" id="KW-0175">Coiled coil</keyword>